<dbReference type="InterPro" id="IPR046278">
    <property type="entry name" value="DUF6311"/>
</dbReference>
<dbReference type="EMBL" id="BSTX01000001">
    <property type="protein sequence ID" value="GLZ76412.1"/>
    <property type="molecule type" value="Genomic_DNA"/>
</dbReference>
<feature type="domain" description="DUF6311" evidence="3">
    <location>
        <begin position="90"/>
        <end position="376"/>
    </location>
</feature>
<sequence length="615" mass="66523">MAEIPREAPVPQDPPIPPETPVPRWRRRVRTRVATDLAAAAAFLGLAVYIGHQLLAAPNGRLLTANWTDQVLIEWFLGYGGRFWIGDFSLVTDRLNSPDGVNLMANASHIGHAVLLAPITWIWGAPVTFAVALAGNLAATAFCWYLLFSRELVSSRLAAFTGALFCGFAPGMLSQSQSHLHISAGWLAPLLIWCLIKVWRGRRPVRWGALLGVLSAAQLFVGEEVLYLSVLGAVIFALVWVLGHLRELKGRLVNLGLGLTTAAFVGLALVAYPLMVQFTGAQHLNNAPFAAEYFSSDVVSWTTFSQLTIGGHDDVSKLAPGHTEQNTFLGPAVIVVTVIAIGCLWFSRKVVRALAAVILVMFLLSIGPQVLFNGEPTRIWGPYELIGWMPVVDAALPTRYALALIPAVGAVLALAVDAARPRGILTAIRLRLSGMPKGQNLIVRTSVLLIVLAALIPLTPRALPAMERPPVPEFITSGAWRECAPEGGVIVPVPPPTPGNPNTMRWATAANGAFGTPEGFFLGPYGADGATSMGTWSRPTATMWRKVWEGEDVPEVNEETRAQARKDILEWKADCVVVPTDYRVPQMVELTTRLLGPGQQVMDVWVWKVSDAPVG</sequence>
<keyword evidence="2" id="KW-0472">Membrane</keyword>
<accession>A0A9W6SIF1</accession>
<feature type="transmembrane region" description="Helical" evidence="2">
    <location>
        <begin position="400"/>
        <end position="420"/>
    </location>
</feature>
<feature type="transmembrane region" description="Helical" evidence="2">
    <location>
        <begin position="227"/>
        <end position="245"/>
    </location>
</feature>
<feature type="transmembrane region" description="Helical" evidence="2">
    <location>
        <begin position="441"/>
        <end position="459"/>
    </location>
</feature>
<dbReference type="GO" id="GO:0016740">
    <property type="term" value="F:transferase activity"/>
    <property type="evidence" value="ECO:0007669"/>
    <property type="project" value="UniProtKB-KW"/>
</dbReference>
<keyword evidence="2" id="KW-0812">Transmembrane</keyword>
<protein>
    <submittedName>
        <fullName evidence="4">Glycosyl transferase</fullName>
    </submittedName>
</protein>
<evidence type="ECO:0000313" key="4">
    <source>
        <dbReference type="EMBL" id="GLZ76412.1"/>
    </source>
</evidence>
<feature type="transmembrane region" description="Helical" evidence="2">
    <location>
        <begin position="205"/>
        <end position="221"/>
    </location>
</feature>
<dbReference type="Proteomes" id="UP001165079">
    <property type="component" value="Unassembled WGS sequence"/>
</dbReference>
<evidence type="ECO:0000259" key="3">
    <source>
        <dbReference type="Pfam" id="PF19830"/>
    </source>
</evidence>
<keyword evidence="5" id="KW-1185">Reference proteome</keyword>
<dbReference type="AlphaFoldDB" id="A0A9W6SIF1"/>
<comment type="caution">
    <text evidence="4">The sequence shown here is derived from an EMBL/GenBank/DDBJ whole genome shotgun (WGS) entry which is preliminary data.</text>
</comment>
<feature type="transmembrane region" description="Helical" evidence="2">
    <location>
        <begin position="33"/>
        <end position="52"/>
    </location>
</feature>
<feature type="region of interest" description="Disordered" evidence="1">
    <location>
        <begin position="1"/>
        <end position="23"/>
    </location>
</feature>
<feature type="transmembrane region" description="Helical" evidence="2">
    <location>
        <begin position="155"/>
        <end position="173"/>
    </location>
</feature>
<proteinExistence type="predicted"/>
<evidence type="ECO:0000313" key="5">
    <source>
        <dbReference type="Proteomes" id="UP001165079"/>
    </source>
</evidence>
<organism evidence="4 5">
    <name type="scientific">Actinorhabdospora filicis</name>
    <dbReference type="NCBI Taxonomy" id="1785913"/>
    <lineage>
        <taxon>Bacteria</taxon>
        <taxon>Bacillati</taxon>
        <taxon>Actinomycetota</taxon>
        <taxon>Actinomycetes</taxon>
        <taxon>Micromonosporales</taxon>
        <taxon>Micromonosporaceae</taxon>
        <taxon>Actinorhabdospora</taxon>
    </lineage>
</organism>
<feature type="transmembrane region" description="Helical" evidence="2">
    <location>
        <begin position="179"/>
        <end position="198"/>
    </location>
</feature>
<feature type="transmembrane region" description="Helical" evidence="2">
    <location>
        <begin position="252"/>
        <end position="275"/>
    </location>
</feature>
<gene>
    <name evidence="4" type="ORF">Afil01_12190</name>
</gene>
<evidence type="ECO:0000256" key="2">
    <source>
        <dbReference type="SAM" id="Phobius"/>
    </source>
</evidence>
<feature type="transmembrane region" description="Helical" evidence="2">
    <location>
        <begin position="353"/>
        <end position="372"/>
    </location>
</feature>
<feature type="transmembrane region" description="Helical" evidence="2">
    <location>
        <begin position="328"/>
        <end position="346"/>
    </location>
</feature>
<feature type="transmembrane region" description="Helical" evidence="2">
    <location>
        <begin position="129"/>
        <end position="148"/>
    </location>
</feature>
<feature type="compositionally biased region" description="Pro residues" evidence="1">
    <location>
        <begin position="11"/>
        <end position="21"/>
    </location>
</feature>
<dbReference type="Pfam" id="PF19830">
    <property type="entry name" value="DUF6311"/>
    <property type="match status" value="1"/>
</dbReference>
<evidence type="ECO:0000256" key="1">
    <source>
        <dbReference type="SAM" id="MobiDB-lite"/>
    </source>
</evidence>
<name>A0A9W6SIF1_9ACTN</name>
<reference evidence="4" key="1">
    <citation type="submission" date="2023-03" db="EMBL/GenBank/DDBJ databases">
        <title>Actinorhabdospora filicis NBRC 111898.</title>
        <authorList>
            <person name="Ichikawa N."/>
            <person name="Sato H."/>
            <person name="Tonouchi N."/>
        </authorList>
    </citation>
    <scope>NUCLEOTIDE SEQUENCE</scope>
    <source>
        <strain evidence="4">NBRC 111898</strain>
    </source>
</reference>
<keyword evidence="2" id="KW-1133">Transmembrane helix</keyword>
<keyword evidence="4" id="KW-0808">Transferase</keyword>
<dbReference type="RefSeq" id="WP_285661592.1">
    <property type="nucleotide sequence ID" value="NZ_BSTX01000001.1"/>
</dbReference>